<feature type="compositionally biased region" description="Polar residues" evidence="1">
    <location>
        <begin position="746"/>
        <end position="757"/>
    </location>
</feature>
<feature type="region of interest" description="Disordered" evidence="1">
    <location>
        <begin position="107"/>
        <end position="172"/>
    </location>
</feature>
<sequence length="829" mass="90269">MTDYIDRGVQTSPFRPALHATEKSNDEDVSGPISRQFEDKSAHGRIPTQDGTELILSRTERRAYGYQQLTRRRPAHLKDDGGRIVSLPETESEYSAKVILESTTSRVVSMPERQRRRSSVSFSTSVDHSGSIEQSDVSRSEEYSLRRRTRPSTRTSSGTPRTPSPPSSPESVVFISDDAQLPEAFLRRRKSAHGKPSAADDEGWITWTSSPPRPIPALHGPLSLPYARCPSGAEGTIIEDQDNVPRVIWGLDAENGRAGHTRSDSTSSAHPSSRKENHANQKVVPPRLQKIQAQHPKDRTDVPQDFSSNAHMHTSPTATEYYRKPLVMPADQLRSPNKVRNADTLGSVRSASIQPPRIDDGQLSSLLRSNAALSRNGRQLHPLDLDELPLGWHSMLADRDLNAPGAAANGTPTEDLMHYLKATAPAFVPSRSLASLYGPGAVIEPRNVEQPQHSSHRRLPTIDLTQPQYLQLALGRQTLLPTPPNSSSPLWCSDFSPYQESLLSPPGLAASLLPGLSNNVPVQLRNAGMNEQLRRALYERLGAGSTLSADSALPLVSGAHIHTSGNAESLATSQRTLSAVQEYLNNQNHQAAGLSPPWAASSPARLRVPPNTPMQNLVAARRQEAGHGRPQAASTIPLPPSPRSPETRTHVHGNVRSLSNQQPRSIPLAKLIQRRLSAVPETEEEATFIREPSPSPSPTRAHLEHRSPRTVKPEVPQQTYSAASQPQRKGPMSVPVDKEQERGRQSESSASRTTSRQRGSKGEVVRATAKVAVEAHAASEDVKASKSSGKSEGSKNAPAKRRAYRKKNRTASIDSIATVASVPASSSQE</sequence>
<feature type="region of interest" description="Disordered" evidence="1">
    <location>
        <begin position="254"/>
        <end position="320"/>
    </location>
</feature>
<feature type="region of interest" description="Disordered" evidence="1">
    <location>
        <begin position="1"/>
        <end position="59"/>
    </location>
</feature>
<evidence type="ECO:0000256" key="1">
    <source>
        <dbReference type="SAM" id="MobiDB-lite"/>
    </source>
</evidence>
<feature type="compositionally biased region" description="Polar residues" evidence="1">
    <location>
        <begin position="305"/>
        <end position="318"/>
    </location>
</feature>
<feature type="compositionally biased region" description="Low complexity" evidence="1">
    <location>
        <begin position="152"/>
        <end position="161"/>
    </location>
</feature>
<accession>A0A5C3NKN2</accession>
<evidence type="ECO:0000313" key="2">
    <source>
        <dbReference type="EMBL" id="TFK54171.1"/>
    </source>
</evidence>
<organism evidence="2 3">
    <name type="scientific">Heliocybe sulcata</name>
    <dbReference type="NCBI Taxonomy" id="5364"/>
    <lineage>
        <taxon>Eukaryota</taxon>
        <taxon>Fungi</taxon>
        <taxon>Dikarya</taxon>
        <taxon>Basidiomycota</taxon>
        <taxon>Agaricomycotina</taxon>
        <taxon>Agaricomycetes</taxon>
        <taxon>Gloeophyllales</taxon>
        <taxon>Gloeophyllaceae</taxon>
        <taxon>Heliocybe</taxon>
    </lineage>
</organism>
<dbReference type="Proteomes" id="UP000305948">
    <property type="component" value="Unassembled WGS sequence"/>
</dbReference>
<dbReference type="OrthoDB" id="2573559at2759"/>
<feature type="compositionally biased region" description="Low complexity" evidence="1">
    <location>
        <begin position="785"/>
        <end position="795"/>
    </location>
</feature>
<keyword evidence="3" id="KW-1185">Reference proteome</keyword>
<reference evidence="2 3" key="1">
    <citation type="journal article" date="2019" name="Nat. Ecol. Evol.">
        <title>Megaphylogeny resolves global patterns of mushroom evolution.</title>
        <authorList>
            <person name="Varga T."/>
            <person name="Krizsan K."/>
            <person name="Foldi C."/>
            <person name="Dima B."/>
            <person name="Sanchez-Garcia M."/>
            <person name="Sanchez-Ramirez S."/>
            <person name="Szollosi G.J."/>
            <person name="Szarkandi J.G."/>
            <person name="Papp V."/>
            <person name="Albert L."/>
            <person name="Andreopoulos W."/>
            <person name="Angelini C."/>
            <person name="Antonin V."/>
            <person name="Barry K.W."/>
            <person name="Bougher N.L."/>
            <person name="Buchanan P."/>
            <person name="Buyck B."/>
            <person name="Bense V."/>
            <person name="Catcheside P."/>
            <person name="Chovatia M."/>
            <person name="Cooper J."/>
            <person name="Damon W."/>
            <person name="Desjardin D."/>
            <person name="Finy P."/>
            <person name="Geml J."/>
            <person name="Haridas S."/>
            <person name="Hughes K."/>
            <person name="Justo A."/>
            <person name="Karasinski D."/>
            <person name="Kautmanova I."/>
            <person name="Kiss B."/>
            <person name="Kocsube S."/>
            <person name="Kotiranta H."/>
            <person name="LaButti K.M."/>
            <person name="Lechner B.E."/>
            <person name="Liimatainen K."/>
            <person name="Lipzen A."/>
            <person name="Lukacs Z."/>
            <person name="Mihaltcheva S."/>
            <person name="Morgado L.N."/>
            <person name="Niskanen T."/>
            <person name="Noordeloos M.E."/>
            <person name="Ohm R.A."/>
            <person name="Ortiz-Santana B."/>
            <person name="Ovrebo C."/>
            <person name="Racz N."/>
            <person name="Riley R."/>
            <person name="Savchenko A."/>
            <person name="Shiryaev A."/>
            <person name="Soop K."/>
            <person name="Spirin V."/>
            <person name="Szebenyi C."/>
            <person name="Tomsovsky M."/>
            <person name="Tulloss R.E."/>
            <person name="Uehling J."/>
            <person name="Grigoriev I.V."/>
            <person name="Vagvolgyi C."/>
            <person name="Papp T."/>
            <person name="Martin F.M."/>
            <person name="Miettinen O."/>
            <person name="Hibbett D.S."/>
            <person name="Nagy L.G."/>
        </authorList>
    </citation>
    <scope>NUCLEOTIDE SEQUENCE [LARGE SCALE GENOMIC DNA]</scope>
    <source>
        <strain evidence="2 3">OMC1185</strain>
    </source>
</reference>
<dbReference type="STRING" id="5364.A0A5C3NKN2"/>
<feature type="region of interest" description="Disordered" evidence="1">
    <location>
        <begin position="65"/>
        <end position="84"/>
    </location>
</feature>
<feature type="compositionally biased region" description="Low complexity" evidence="1">
    <location>
        <begin position="119"/>
        <end position="131"/>
    </location>
</feature>
<feature type="compositionally biased region" description="Basic and acidic residues" evidence="1">
    <location>
        <begin position="254"/>
        <end position="263"/>
    </location>
</feature>
<feature type="region of interest" description="Disordered" evidence="1">
    <location>
        <begin position="591"/>
        <end position="666"/>
    </location>
</feature>
<evidence type="ECO:0000313" key="3">
    <source>
        <dbReference type="Proteomes" id="UP000305948"/>
    </source>
</evidence>
<proteinExistence type="predicted"/>
<feature type="compositionally biased region" description="Basic residues" evidence="1">
    <location>
        <begin position="798"/>
        <end position="809"/>
    </location>
</feature>
<gene>
    <name evidence="2" type="ORF">OE88DRAFT_1654700</name>
</gene>
<feature type="region of interest" description="Disordered" evidence="1">
    <location>
        <begin position="678"/>
        <end position="829"/>
    </location>
</feature>
<feature type="compositionally biased region" description="Basic and acidic residues" evidence="1">
    <location>
        <begin position="736"/>
        <end position="745"/>
    </location>
</feature>
<feature type="compositionally biased region" description="Polar residues" evidence="1">
    <location>
        <begin position="716"/>
        <end position="727"/>
    </location>
</feature>
<dbReference type="EMBL" id="ML213506">
    <property type="protein sequence ID" value="TFK54171.1"/>
    <property type="molecule type" value="Genomic_DNA"/>
</dbReference>
<dbReference type="AlphaFoldDB" id="A0A5C3NKN2"/>
<name>A0A5C3NKN2_9AGAM</name>
<protein>
    <submittedName>
        <fullName evidence="2">Uncharacterized protein</fullName>
    </submittedName>
</protein>
<feature type="compositionally biased region" description="Basic and acidic residues" evidence="1">
    <location>
        <begin position="136"/>
        <end position="145"/>
    </location>
</feature>
<feature type="compositionally biased region" description="Low complexity" evidence="1">
    <location>
        <begin position="767"/>
        <end position="776"/>
    </location>
</feature>